<organism evidence="2 3">
    <name type="scientific">Daphnia pulex</name>
    <name type="common">Water flea</name>
    <dbReference type="NCBI Taxonomy" id="6669"/>
    <lineage>
        <taxon>Eukaryota</taxon>
        <taxon>Metazoa</taxon>
        <taxon>Ecdysozoa</taxon>
        <taxon>Arthropoda</taxon>
        <taxon>Crustacea</taxon>
        <taxon>Branchiopoda</taxon>
        <taxon>Diplostraca</taxon>
        <taxon>Cladocera</taxon>
        <taxon>Anomopoda</taxon>
        <taxon>Daphniidae</taxon>
        <taxon>Daphnia</taxon>
    </lineage>
</organism>
<keyword evidence="1" id="KW-1133">Transmembrane helix</keyword>
<dbReference type="Proteomes" id="UP000000305">
    <property type="component" value="Unassembled WGS sequence"/>
</dbReference>
<keyword evidence="1" id="KW-0812">Transmembrane</keyword>
<evidence type="ECO:0000313" key="3">
    <source>
        <dbReference type="Proteomes" id="UP000000305"/>
    </source>
</evidence>
<protein>
    <submittedName>
        <fullName evidence="2">Uncharacterized protein</fullName>
    </submittedName>
</protein>
<keyword evidence="3" id="KW-1185">Reference proteome</keyword>
<dbReference type="EMBL" id="GL732533">
    <property type="protein sequence ID" value="EFX84994.1"/>
    <property type="molecule type" value="Genomic_DNA"/>
</dbReference>
<reference evidence="2 3" key="1">
    <citation type="journal article" date="2011" name="Science">
        <title>The ecoresponsive genome of Daphnia pulex.</title>
        <authorList>
            <person name="Colbourne J.K."/>
            <person name="Pfrender M.E."/>
            <person name="Gilbert D."/>
            <person name="Thomas W.K."/>
            <person name="Tucker A."/>
            <person name="Oakley T.H."/>
            <person name="Tokishita S."/>
            <person name="Aerts A."/>
            <person name="Arnold G.J."/>
            <person name="Basu M.K."/>
            <person name="Bauer D.J."/>
            <person name="Caceres C.E."/>
            <person name="Carmel L."/>
            <person name="Casola C."/>
            <person name="Choi J.H."/>
            <person name="Detter J.C."/>
            <person name="Dong Q."/>
            <person name="Dusheyko S."/>
            <person name="Eads B.D."/>
            <person name="Frohlich T."/>
            <person name="Geiler-Samerotte K.A."/>
            <person name="Gerlach D."/>
            <person name="Hatcher P."/>
            <person name="Jogdeo S."/>
            <person name="Krijgsveld J."/>
            <person name="Kriventseva E.V."/>
            <person name="Kultz D."/>
            <person name="Laforsch C."/>
            <person name="Lindquist E."/>
            <person name="Lopez J."/>
            <person name="Manak J.R."/>
            <person name="Muller J."/>
            <person name="Pangilinan J."/>
            <person name="Patwardhan R.P."/>
            <person name="Pitluck S."/>
            <person name="Pritham E.J."/>
            <person name="Rechtsteiner A."/>
            <person name="Rho M."/>
            <person name="Rogozin I.B."/>
            <person name="Sakarya O."/>
            <person name="Salamov A."/>
            <person name="Schaack S."/>
            <person name="Shapiro H."/>
            <person name="Shiga Y."/>
            <person name="Skalitzky C."/>
            <person name="Smith Z."/>
            <person name="Souvorov A."/>
            <person name="Sung W."/>
            <person name="Tang Z."/>
            <person name="Tsuchiya D."/>
            <person name="Tu H."/>
            <person name="Vos H."/>
            <person name="Wang M."/>
            <person name="Wolf Y.I."/>
            <person name="Yamagata H."/>
            <person name="Yamada T."/>
            <person name="Ye Y."/>
            <person name="Shaw J.R."/>
            <person name="Andrews J."/>
            <person name="Crease T.J."/>
            <person name="Tang H."/>
            <person name="Lucas S.M."/>
            <person name="Robertson H.M."/>
            <person name="Bork P."/>
            <person name="Koonin E.V."/>
            <person name="Zdobnov E.M."/>
            <person name="Grigoriev I.V."/>
            <person name="Lynch M."/>
            <person name="Boore J.L."/>
        </authorList>
    </citation>
    <scope>NUCLEOTIDE SEQUENCE [LARGE SCALE GENOMIC DNA]</scope>
</reference>
<dbReference type="KEGG" id="dpx:DAPPUDRAFT_99355"/>
<sequence>MTNRSLNPQKCICALLCLIAIGCFVGLIVMISTRFNCPLKNCPTAPKADINLPGQSQHLILEKKSMYTSIADIYEDSNIPHYSLEITNEKNEDNTTSEKASEKSSTVEFKNINSIFNHFQTDSDSEMQNTIEIILQETPSESVSFSPPFDEIENFIDTFIADIKVVHGNGPKNAIIDERKTLKLDFVKKVKGIGSTDSLECLEVFKEYTLLVTYSLRENKTWELDKGKQVTEVGSNTFGDSSAVMLSIETEVIGIGFSNTLDEDTLDTIS</sequence>
<evidence type="ECO:0000256" key="1">
    <source>
        <dbReference type="SAM" id="Phobius"/>
    </source>
</evidence>
<dbReference type="PhylomeDB" id="E9G6G9"/>
<proteinExistence type="predicted"/>
<name>E9G6G9_DAPPU</name>
<accession>E9G6G9</accession>
<dbReference type="InParanoid" id="E9G6G9"/>
<gene>
    <name evidence="2" type="ORF">DAPPUDRAFT_99355</name>
</gene>
<dbReference type="AlphaFoldDB" id="E9G6G9"/>
<dbReference type="HOGENOM" id="CLU_1031572_0_0_1"/>
<dbReference type="PROSITE" id="PS51257">
    <property type="entry name" value="PROKAR_LIPOPROTEIN"/>
    <property type="match status" value="1"/>
</dbReference>
<evidence type="ECO:0000313" key="2">
    <source>
        <dbReference type="EMBL" id="EFX84994.1"/>
    </source>
</evidence>
<feature type="transmembrane region" description="Helical" evidence="1">
    <location>
        <begin position="12"/>
        <end position="32"/>
    </location>
</feature>
<keyword evidence="1" id="KW-0472">Membrane</keyword>